<dbReference type="EMBL" id="QVQW01000072">
    <property type="protein sequence ID" value="RKU41542.1"/>
    <property type="molecule type" value="Genomic_DNA"/>
</dbReference>
<evidence type="ECO:0000313" key="3">
    <source>
        <dbReference type="Proteomes" id="UP000275385"/>
    </source>
</evidence>
<evidence type="ECO:0000313" key="2">
    <source>
        <dbReference type="EMBL" id="RKU41542.1"/>
    </source>
</evidence>
<reference evidence="2 3" key="1">
    <citation type="submission" date="2018-08" db="EMBL/GenBank/DDBJ databases">
        <title>Draft genome of the lignicolous fungus Coniochaeta pulveracea.</title>
        <authorList>
            <person name="Borstlap C.J."/>
            <person name="De Witt R.N."/>
            <person name="Botha A."/>
            <person name="Volschenk H."/>
        </authorList>
    </citation>
    <scope>NUCLEOTIDE SEQUENCE [LARGE SCALE GENOMIC DNA]</scope>
    <source>
        <strain evidence="2 3">CAB683</strain>
    </source>
</reference>
<dbReference type="AlphaFoldDB" id="A0A420Y0T6"/>
<feature type="compositionally biased region" description="Low complexity" evidence="1">
    <location>
        <begin position="256"/>
        <end position="295"/>
    </location>
</feature>
<name>A0A420Y0T6_9PEZI</name>
<sequence>MSYHLNSSYSSRSRNPPSRRRNQNNNRQTEVDDPINHGASRHVDSHGSYGPEHYLHVPPLINLDLPYQAHQSTLHDDIDSPYDRAFRAILRARRNNEPFHIAGDQQRYFSVFPETTPADGHPRHHDHYAAPRHAAQPSTPARGVPLFRGAPHTYVPGLNLENSLAAYLDLIHRNPSLYPIPNHMPRLTAGSDWSGPSPVLILRPFVIPEDDRESGSSHRHGFQPKGQGKAKLGKKYNFSKKTKKNEGKEIADDDSSASSSSSSSSSSSDSSSSSSGKSAASNKPASSVQSSSSTVKKQKEDAESHEESQDEAKSMPGGVDWDADGVELVHGSSQTEGRDIKASVEDGSD</sequence>
<dbReference type="Proteomes" id="UP000275385">
    <property type="component" value="Unassembled WGS sequence"/>
</dbReference>
<feature type="region of interest" description="Disordered" evidence="1">
    <location>
        <begin position="1"/>
        <end position="48"/>
    </location>
</feature>
<feature type="compositionally biased region" description="Basic residues" evidence="1">
    <location>
        <begin position="231"/>
        <end position="243"/>
    </location>
</feature>
<feature type="compositionally biased region" description="Basic and acidic residues" evidence="1">
    <location>
        <begin position="336"/>
        <end position="349"/>
    </location>
</feature>
<organism evidence="2 3">
    <name type="scientific">Coniochaeta pulveracea</name>
    <dbReference type="NCBI Taxonomy" id="177199"/>
    <lineage>
        <taxon>Eukaryota</taxon>
        <taxon>Fungi</taxon>
        <taxon>Dikarya</taxon>
        <taxon>Ascomycota</taxon>
        <taxon>Pezizomycotina</taxon>
        <taxon>Sordariomycetes</taxon>
        <taxon>Sordariomycetidae</taxon>
        <taxon>Coniochaetales</taxon>
        <taxon>Coniochaetaceae</taxon>
        <taxon>Coniochaeta</taxon>
    </lineage>
</organism>
<feature type="region of interest" description="Disordered" evidence="1">
    <location>
        <begin position="210"/>
        <end position="349"/>
    </location>
</feature>
<evidence type="ECO:0000256" key="1">
    <source>
        <dbReference type="SAM" id="MobiDB-lite"/>
    </source>
</evidence>
<protein>
    <submittedName>
        <fullName evidence="2">Uncharacterized protein</fullName>
    </submittedName>
</protein>
<comment type="caution">
    <text evidence="2">The sequence shown here is derived from an EMBL/GenBank/DDBJ whole genome shotgun (WGS) entry which is preliminary data.</text>
</comment>
<accession>A0A420Y0T6</accession>
<feature type="compositionally biased region" description="Low complexity" evidence="1">
    <location>
        <begin position="1"/>
        <end position="16"/>
    </location>
</feature>
<gene>
    <name evidence="2" type="ORF">DL546_000961</name>
</gene>
<proteinExistence type="predicted"/>
<keyword evidence="3" id="KW-1185">Reference proteome</keyword>
<feature type="compositionally biased region" description="Basic and acidic residues" evidence="1">
    <location>
        <begin position="297"/>
        <end position="313"/>
    </location>
</feature>